<feature type="active site" evidence="4">
    <location>
        <position position="148"/>
    </location>
</feature>
<accession>A0A0D7W724</accession>
<keyword evidence="2 4" id="KW-0479">Metal-binding</keyword>
<keyword evidence="6" id="KW-1185">Reference proteome</keyword>
<dbReference type="Pfam" id="PF01327">
    <property type="entry name" value="Pep_deformylase"/>
    <property type="match status" value="1"/>
</dbReference>
<dbReference type="EMBL" id="JTDW01000010">
    <property type="protein sequence ID" value="KJD34931.1"/>
    <property type="molecule type" value="Genomic_DNA"/>
</dbReference>
<reference evidence="5 6" key="1">
    <citation type="submission" date="2014-11" db="EMBL/GenBank/DDBJ databases">
        <title>Tamlana sedimentorum sp. nov., isolated from shallow sand sediments of the Sea of Japan.</title>
        <authorList>
            <person name="Romanenko L.A."/>
        </authorList>
    </citation>
    <scope>NUCLEOTIDE SEQUENCE [LARGE SCALE GENOMIC DNA]</scope>
    <source>
        <strain evidence="5 6">JCM 19808</strain>
    </source>
</reference>
<dbReference type="PANTHER" id="PTHR10458">
    <property type="entry name" value="PEPTIDE DEFORMYLASE"/>
    <property type="match status" value="1"/>
</dbReference>
<gene>
    <name evidence="4" type="primary">def</name>
    <name evidence="5" type="ORF">PW52_12565</name>
</gene>
<sequence>MILPIVAYGDPVLRKKATDIAKDYPKLNDLIDNMFETMYNAYGVGLAAPQIGLPIRMFLVDTTPFSEDEDLSKEEQAALKVFKKVFINAKITKEEGEEWVFNEGCLSIPDVREDVSRKPKVTIEYFDEKFNKHIETYDGLVARVIQHEYDHIEGVLFTDKLSSFKKRIIKGRLANISKGKIRVDYRMRFPAEKKKR</sequence>
<dbReference type="SUPFAM" id="SSF56420">
    <property type="entry name" value="Peptide deformylase"/>
    <property type="match status" value="1"/>
</dbReference>
<dbReference type="Proteomes" id="UP000032578">
    <property type="component" value="Unassembled WGS sequence"/>
</dbReference>
<dbReference type="NCBIfam" id="TIGR00079">
    <property type="entry name" value="pept_deformyl"/>
    <property type="match status" value="1"/>
</dbReference>
<protein>
    <recommendedName>
        <fullName evidence="4">Peptide deformylase</fullName>
        <shortName evidence="4">PDF</shortName>
        <ecNumber evidence="4">3.5.1.88</ecNumber>
    </recommendedName>
    <alternativeName>
        <fullName evidence="4">Polypeptide deformylase</fullName>
    </alternativeName>
</protein>
<evidence type="ECO:0000256" key="3">
    <source>
        <dbReference type="ARBA" id="ARBA00022801"/>
    </source>
</evidence>
<comment type="caution">
    <text evidence="5">The sequence shown here is derived from an EMBL/GenBank/DDBJ whole genome shotgun (WGS) entry which is preliminary data.</text>
</comment>
<proteinExistence type="inferred from homology"/>
<evidence type="ECO:0000256" key="2">
    <source>
        <dbReference type="ARBA" id="ARBA00022723"/>
    </source>
</evidence>
<dbReference type="GO" id="GO:0042586">
    <property type="term" value="F:peptide deformylase activity"/>
    <property type="evidence" value="ECO:0007669"/>
    <property type="project" value="UniProtKB-UniRule"/>
</dbReference>
<dbReference type="OrthoDB" id="9784988at2"/>
<evidence type="ECO:0000313" key="6">
    <source>
        <dbReference type="Proteomes" id="UP000032578"/>
    </source>
</evidence>
<comment type="function">
    <text evidence="4">Removes the formyl group from the N-terminal Met of newly synthesized proteins. Requires at least a dipeptide for an efficient rate of reaction. N-terminal L-methionine is a prerequisite for activity but the enzyme has broad specificity at other positions.</text>
</comment>
<organism evidence="5 6">
    <name type="scientific">Neotamlana sedimentorum</name>
    <dbReference type="NCBI Taxonomy" id="1435349"/>
    <lineage>
        <taxon>Bacteria</taxon>
        <taxon>Pseudomonadati</taxon>
        <taxon>Bacteroidota</taxon>
        <taxon>Flavobacteriia</taxon>
        <taxon>Flavobacteriales</taxon>
        <taxon>Flavobacteriaceae</taxon>
        <taxon>Neotamlana</taxon>
    </lineage>
</organism>
<keyword evidence="3 4" id="KW-0378">Hydrolase</keyword>
<dbReference type="PRINTS" id="PR01576">
    <property type="entry name" value="PDEFORMYLASE"/>
</dbReference>
<feature type="binding site" evidence="4">
    <location>
        <position position="105"/>
    </location>
    <ligand>
        <name>Fe cation</name>
        <dbReference type="ChEBI" id="CHEBI:24875"/>
    </ligand>
</feature>
<dbReference type="NCBIfam" id="NF001159">
    <property type="entry name" value="PRK00150.1-3"/>
    <property type="match status" value="1"/>
</dbReference>
<name>A0A0D7W724_9FLAO</name>
<dbReference type="RefSeq" id="WP_044633311.1">
    <property type="nucleotide sequence ID" value="NZ_JTDW01000010.1"/>
</dbReference>
<evidence type="ECO:0000313" key="5">
    <source>
        <dbReference type="EMBL" id="KJD34931.1"/>
    </source>
</evidence>
<feature type="binding site" evidence="4">
    <location>
        <position position="151"/>
    </location>
    <ligand>
        <name>Fe cation</name>
        <dbReference type="ChEBI" id="CHEBI:24875"/>
    </ligand>
</feature>
<evidence type="ECO:0000256" key="1">
    <source>
        <dbReference type="ARBA" id="ARBA00010759"/>
    </source>
</evidence>
<dbReference type="PIRSF" id="PIRSF004749">
    <property type="entry name" value="Pep_def"/>
    <property type="match status" value="1"/>
</dbReference>
<comment type="similarity">
    <text evidence="1 4">Belongs to the polypeptide deformylase family.</text>
</comment>
<feature type="binding site" evidence="4">
    <location>
        <position position="147"/>
    </location>
    <ligand>
        <name>Fe cation</name>
        <dbReference type="ChEBI" id="CHEBI:24875"/>
    </ligand>
</feature>
<dbReference type="HAMAP" id="MF_00163">
    <property type="entry name" value="Pep_deformylase"/>
    <property type="match status" value="1"/>
</dbReference>
<comment type="catalytic activity">
    <reaction evidence="4">
        <text>N-terminal N-formyl-L-methionyl-[peptide] + H2O = N-terminal L-methionyl-[peptide] + formate</text>
        <dbReference type="Rhea" id="RHEA:24420"/>
        <dbReference type="Rhea" id="RHEA-COMP:10639"/>
        <dbReference type="Rhea" id="RHEA-COMP:10640"/>
        <dbReference type="ChEBI" id="CHEBI:15377"/>
        <dbReference type="ChEBI" id="CHEBI:15740"/>
        <dbReference type="ChEBI" id="CHEBI:49298"/>
        <dbReference type="ChEBI" id="CHEBI:64731"/>
        <dbReference type="EC" id="3.5.1.88"/>
    </reaction>
</comment>
<dbReference type="Gene3D" id="3.90.45.10">
    <property type="entry name" value="Peptide deformylase"/>
    <property type="match status" value="1"/>
</dbReference>
<dbReference type="GO" id="GO:0006412">
    <property type="term" value="P:translation"/>
    <property type="evidence" value="ECO:0007669"/>
    <property type="project" value="UniProtKB-UniRule"/>
</dbReference>
<dbReference type="InterPro" id="IPR036821">
    <property type="entry name" value="Peptide_deformylase_sf"/>
</dbReference>
<dbReference type="GO" id="GO:0046872">
    <property type="term" value="F:metal ion binding"/>
    <property type="evidence" value="ECO:0007669"/>
    <property type="project" value="UniProtKB-KW"/>
</dbReference>
<keyword evidence="4" id="KW-0648">Protein biosynthesis</keyword>
<comment type="cofactor">
    <cofactor evidence="4">
        <name>Fe(2+)</name>
        <dbReference type="ChEBI" id="CHEBI:29033"/>
    </cofactor>
    <text evidence="4">Binds 1 Fe(2+) ion.</text>
</comment>
<dbReference type="PANTHER" id="PTHR10458:SF22">
    <property type="entry name" value="PEPTIDE DEFORMYLASE"/>
    <property type="match status" value="1"/>
</dbReference>
<dbReference type="STRING" id="1435349.PW52_12565"/>
<dbReference type="PATRIC" id="fig|1435349.4.peg.532"/>
<keyword evidence="4" id="KW-0408">Iron</keyword>
<evidence type="ECO:0000256" key="4">
    <source>
        <dbReference type="HAMAP-Rule" id="MF_00163"/>
    </source>
</evidence>
<dbReference type="CDD" id="cd00487">
    <property type="entry name" value="Pep_deformylase"/>
    <property type="match status" value="1"/>
</dbReference>
<dbReference type="EC" id="3.5.1.88" evidence="4"/>
<dbReference type="InterPro" id="IPR023635">
    <property type="entry name" value="Peptide_deformylase"/>
</dbReference>
<dbReference type="AlphaFoldDB" id="A0A0D7W724"/>